<dbReference type="AlphaFoldDB" id="A0A7X3CUH8"/>
<keyword evidence="3" id="KW-1185">Reference proteome</keyword>
<reference evidence="2 3" key="1">
    <citation type="submission" date="2019-11" db="EMBL/GenBank/DDBJ databases">
        <title>Draft genome sequences of five Paenibacillus species of dairy origin.</title>
        <authorList>
            <person name="Olajide A.M."/>
            <person name="Chen S."/>
            <person name="Lapointe G."/>
        </authorList>
    </citation>
    <scope>NUCLEOTIDE SEQUENCE [LARGE SCALE GENOMIC DNA]</scope>
    <source>
        <strain evidence="2 3">2CS3</strain>
    </source>
</reference>
<gene>
    <name evidence="2" type="ORF">GNP93_25170</name>
</gene>
<dbReference type="Proteomes" id="UP000450917">
    <property type="component" value="Unassembled WGS sequence"/>
</dbReference>
<keyword evidence="1" id="KW-0732">Signal</keyword>
<sequence>MRTILTLALAAALLAGCQSQSAGDAADMKTMQKTVGRERLLQTIGQITPPSMDKSVMTQSDEQIIGWIKQIDDWTHQVLSSPVTGEMDKYAMEEMRTTLMQVYNREMADRMLAYFYRRDDRLGTYQANSTKAMLGLRSEWGKYELKKSQPDASKYRVSLSGANVQQDLAKSVMQHESEYLIEGDRLRITEFKTVS</sequence>
<name>A0A7X3CUH8_9BACL</name>
<evidence type="ECO:0000313" key="3">
    <source>
        <dbReference type="Proteomes" id="UP000450917"/>
    </source>
</evidence>
<dbReference type="RefSeq" id="WP_054798286.1">
    <property type="nucleotide sequence ID" value="NZ_JARTHJ010000125.1"/>
</dbReference>
<accession>A0A7X3CUH8</accession>
<comment type="caution">
    <text evidence="2">The sequence shown here is derived from an EMBL/GenBank/DDBJ whole genome shotgun (WGS) entry which is preliminary data.</text>
</comment>
<evidence type="ECO:0000256" key="1">
    <source>
        <dbReference type="SAM" id="SignalP"/>
    </source>
</evidence>
<organism evidence="2 3">
    <name type="scientific">Paenibacillus validus</name>
    <dbReference type="NCBI Taxonomy" id="44253"/>
    <lineage>
        <taxon>Bacteria</taxon>
        <taxon>Bacillati</taxon>
        <taxon>Bacillota</taxon>
        <taxon>Bacilli</taxon>
        <taxon>Bacillales</taxon>
        <taxon>Paenibacillaceae</taxon>
        <taxon>Paenibacillus</taxon>
    </lineage>
</organism>
<dbReference type="PROSITE" id="PS51257">
    <property type="entry name" value="PROKAR_LIPOPROTEIN"/>
    <property type="match status" value="1"/>
</dbReference>
<feature type="chain" id="PRO_5038669660" evidence="1">
    <location>
        <begin position="23"/>
        <end position="195"/>
    </location>
</feature>
<proteinExistence type="predicted"/>
<protein>
    <submittedName>
        <fullName evidence="2">Uncharacterized protein</fullName>
    </submittedName>
</protein>
<dbReference type="EMBL" id="WNZX01000035">
    <property type="protein sequence ID" value="MUG73900.1"/>
    <property type="molecule type" value="Genomic_DNA"/>
</dbReference>
<feature type="signal peptide" evidence="1">
    <location>
        <begin position="1"/>
        <end position="22"/>
    </location>
</feature>
<evidence type="ECO:0000313" key="2">
    <source>
        <dbReference type="EMBL" id="MUG73900.1"/>
    </source>
</evidence>